<comment type="caution">
    <text evidence="2">The sequence shown here is derived from an EMBL/GenBank/DDBJ whole genome shotgun (WGS) entry which is preliminary data.</text>
</comment>
<keyword evidence="3" id="KW-1185">Reference proteome</keyword>
<name>A0A9X3P7S5_9ACTN</name>
<gene>
    <name evidence="2" type="ORF">O1R50_09500</name>
</gene>
<feature type="domain" description="AB hydrolase-1" evidence="1">
    <location>
        <begin position="4"/>
        <end position="213"/>
    </location>
</feature>
<evidence type="ECO:0000313" key="3">
    <source>
        <dbReference type="Proteomes" id="UP001146067"/>
    </source>
</evidence>
<dbReference type="AlphaFoldDB" id="A0A9X3P7S5"/>
<dbReference type="GO" id="GO:0016787">
    <property type="term" value="F:hydrolase activity"/>
    <property type="evidence" value="ECO:0007669"/>
    <property type="project" value="UniProtKB-KW"/>
</dbReference>
<dbReference type="RefSeq" id="WP_270109748.1">
    <property type="nucleotide sequence ID" value="NZ_JAPZVP010000006.1"/>
</dbReference>
<proteinExistence type="predicted"/>
<dbReference type="Proteomes" id="UP001146067">
    <property type="component" value="Unassembled WGS sequence"/>
</dbReference>
<dbReference type="SUPFAM" id="SSF53474">
    <property type="entry name" value="alpha/beta-Hydrolases"/>
    <property type="match status" value="1"/>
</dbReference>
<dbReference type="EMBL" id="JAPZVP010000006">
    <property type="protein sequence ID" value="MDA1359857.1"/>
    <property type="molecule type" value="Genomic_DNA"/>
</dbReference>
<accession>A0A9X3P7S5</accession>
<protein>
    <submittedName>
        <fullName evidence="2">Alpha/beta hydrolase</fullName>
    </submittedName>
</protein>
<organism evidence="2 3">
    <name type="scientific">Glycomyces luteolus</name>
    <dbReference type="NCBI Taxonomy" id="2670330"/>
    <lineage>
        <taxon>Bacteria</taxon>
        <taxon>Bacillati</taxon>
        <taxon>Actinomycetota</taxon>
        <taxon>Actinomycetes</taxon>
        <taxon>Glycomycetales</taxon>
        <taxon>Glycomycetaceae</taxon>
        <taxon>Glycomyces</taxon>
    </lineage>
</organism>
<reference evidence="2" key="1">
    <citation type="submission" date="2022-12" db="EMBL/GenBank/DDBJ databases">
        <title>Gycomyces niveus sp.nov.,a novel actinomycete isolated from soil in Shouguan.</title>
        <authorList>
            <person name="Yang X."/>
        </authorList>
    </citation>
    <scope>NUCLEOTIDE SEQUENCE</scope>
    <source>
        <strain evidence="2">NEAU-A15</strain>
    </source>
</reference>
<evidence type="ECO:0000313" key="2">
    <source>
        <dbReference type="EMBL" id="MDA1359857.1"/>
    </source>
</evidence>
<keyword evidence="2" id="KW-0378">Hydrolase</keyword>
<dbReference type="Pfam" id="PF12697">
    <property type="entry name" value="Abhydrolase_6"/>
    <property type="match status" value="1"/>
</dbReference>
<sequence>MTAFFIHGAGRSGHEAWPLQAADMECADFHFVGSIAKSNDPHLTAAAVGALMSEPGHVVAHSYGAIAAFLLAERHPDLVRSLVLFEPATLALARGRTAVEAHIAAMTPVFELCEDATLSGRAFAERFLNAMGVAPKGAADELEAKGTLLRAIVPPWEFDVDLTVPSRIPTLVVTGAGAPMYGEIAAVLANEGAAHLVLEGTGHRPQDHPRAVERMKAFWLKSVTQSVI</sequence>
<dbReference type="InterPro" id="IPR000073">
    <property type="entry name" value="AB_hydrolase_1"/>
</dbReference>
<dbReference type="Gene3D" id="3.40.50.1820">
    <property type="entry name" value="alpha/beta hydrolase"/>
    <property type="match status" value="1"/>
</dbReference>
<evidence type="ECO:0000259" key="1">
    <source>
        <dbReference type="Pfam" id="PF12697"/>
    </source>
</evidence>
<dbReference type="InterPro" id="IPR029058">
    <property type="entry name" value="AB_hydrolase_fold"/>
</dbReference>